<proteinExistence type="predicted"/>
<dbReference type="AlphaFoldDB" id="A0A4Y2M2Q5"/>
<dbReference type="GO" id="GO:0003677">
    <property type="term" value="F:DNA binding"/>
    <property type="evidence" value="ECO:0007669"/>
    <property type="project" value="InterPro"/>
</dbReference>
<gene>
    <name evidence="2" type="ORF">AVEN_125099_1</name>
</gene>
<evidence type="ECO:0000259" key="1">
    <source>
        <dbReference type="Pfam" id="PF01498"/>
    </source>
</evidence>
<reference evidence="2 3" key="1">
    <citation type="journal article" date="2019" name="Sci. Rep.">
        <title>Orb-weaving spider Araneus ventricosus genome elucidates the spidroin gene catalogue.</title>
        <authorList>
            <person name="Kono N."/>
            <person name="Nakamura H."/>
            <person name="Ohtoshi R."/>
            <person name="Moran D.A.P."/>
            <person name="Shinohara A."/>
            <person name="Yoshida Y."/>
            <person name="Fujiwara M."/>
            <person name="Mori M."/>
            <person name="Tomita M."/>
            <person name="Arakawa K."/>
        </authorList>
    </citation>
    <scope>NUCLEOTIDE SEQUENCE [LARGE SCALE GENOMIC DNA]</scope>
</reference>
<accession>A0A4Y2M2Q5</accession>
<dbReference type="GO" id="GO:0006313">
    <property type="term" value="P:DNA transposition"/>
    <property type="evidence" value="ECO:0007669"/>
    <property type="project" value="InterPro"/>
</dbReference>
<evidence type="ECO:0000313" key="3">
    <source>
        <dbReference type="Proteomes" id="UP000499080"/>
    </source>
</evidence>
<name>A0A4Y2M2Q5_ARAVE</name>
<dbReference type="InterPro" id="IPR002492">
    <property type="entry name" value="Transposase_Tc1-like"/>
</dbReference>
<dbReference type="GO" id="GO:0015074">
    <property type="term" value="P:DNA integration"/>
    <property type="evidence" value="ECO:0007669"/>
    <property type="project" value="InterPro"/>
</dbReference>
<protein>
    <recommendedName>
        <fullName evidence="1">Transposase Tc1-like domain-containing protein</fullName>
    </recommendedName>
</protein>
<evidence type="ECO:0000313" key="2">
    <source>
        <dbReference type="EMBL" id="GBN20713.1"/>
    </source>
</evidence>
<keyword evidence="3" id="KW-1185">Reference proteome</keyword>
<dbReference type="Pfam" id="PF01498">
    <property type="entry name" value="HTH_Tnp_Tc3_2"/>
    <property type="match status" value="1"/>
</dbReference>
<feature type="domain" description="Transposase Tc1-like" evidence="1">
    <location>
        <begin position="37"/>
        <end position="85"/>
    </location>
</feature>
<comment type="caution">
    <text evidence="2">The sequence shown here is derived from an EMBL/GenBank/DDBJ whole genome shotgun (WGS) entry which is preliminary data.</text>
</comment>
<organism evidence="2 3">
    <name type="scientific">Araneus ventricosus</name>
    <name type="common">Orbweaver spider</name>
    <name type="synonym">Epeira ventricosa</name>
    <dbReference type="NCBI Taxonomy" id="182803"/>
    <lineage>
        <taxon>Eukaryota</taxon>
        <taxon>Metazoa</taxon>
        <taxon>Ecdysozoa</taxon>
        <taxon>Arthropoda</taxon>
        <taxon>Chelicerata</taxon>
        <taxon>Arachnida</taxon>
        <taxon>Araneae</taxon>
        <taxon>Araneomorphae</taxon>
        <taxon>Entelegynae</taxon>
        <taxon>Araneoidea</taxon>
        <taxon>Araneidae</taxon>
        <taxon>Araneus</taxon>
    </lineage>
</organism>
<dbReference type="EMBL" id="BGPR01006650">
    <property type="protein sequence ID" value="GBN20713.1"/>
    <property type="molecule type" value="Genomic_DNA"/>
</dbReference>
<dbReference type="Proteomes" id="UP000499080">
    <property type="component" value="Unassembled WGS sequence"/>
</dbReference>
<sequence length="93" mass="10757">MVQRLWDQFQFENSIPRIQSLPRVTTLIENRFFGLSSRKRKSTTVLQLVSDSFAAIGTRISATTVRRCLQNQGLYARRPFVCVVLNDDREVPI</sequence>